<dbReference type="PANTHER" id="PTHR43765:SF2">
    <property type="entry name" value="2-DEHYDROPANTOATE 2-REDUCTASE"/>
    <property type="match status" value="1"/>
</dbReference>
<dbReference type="EC" id="1.1.1.169" evidence="4 11"/>
<evidence type="ECO:0000256" key="4">
    <source>
        <dbReference type="ARBA" id="ARBA00013014"/>
    </source>
</evidence>
<evidence type="ECO:0000256" key="10">
    <source>
        <dbReference type="ARBA" id="ARBA00048793"/>
    </source>
</evidence>
<evidence type="ECO:0000256" key="11">
    <source>
        <dbReference type="RuleBase" id="RU362068"/>
    </source>
</evidence>
<dbReference type="UniPathway" id="UPA00028">
    <property type="reaction ID" value="UER00004"/>
</dbReference>
<evidence type="ECO:0000259" key="13">
    <source>
        <dbReference type="Pfam" id="PF08546"/>
    </source>
</evidence>
<evidence type="ECO:0000256" key="5">
    <source>
        <dbReference type="ARBA" id="ARBA00019465"/>
    </source>
</evidence>
<dbReference type="RefSeq" id="WP_026799671.1">
    <property type="nucleotide sequence ID" value="NZ_AULI01000005.1"/>
</dbReference>
<sequence>MNIGVVGGGAVGLLTASYLIEMGHKVTLYVRSETQAVHIREFGGSRDRKQFYVDEVRVSTNFKDEDFMMLCVKTIALEEVLSSIIEQAPNTPLLFLCNGMAHIRMMEELTQPVYAGVVEHGVLRTGIGSVVHRGVGRIRFAPVNELDQRFIQQLVGNEMKCFKFEQSEDYRSLLTEKLIVNATVNPLTALFKVKNGQLLNSPHLHQLARMVCEECCGILGVSMDSMWTYVQSVIRQTANNESSMLKDIRHERKTELDAITGYLCAEAAAKGFPSPINTFLYNAIKELELN</sequence>
<evidence type="ECO:0000313" key="15">
    <source>
        <dbReference type="Proteomes" id="UP000030528"/>
    </source>
</evidence>
<evidence type="ECO:0000256" key="1">
    <source>
        <dbReference type="ARBA" id="ARBA00002919"/>
    </source>
</evidence>
<accession>A0A0A5IBQ3</accession>
<keyword evidence="8 11" id="KW-0560">Oxidoreductase</keyword>
<comment type="catalytic activity">
    <reaction evidence="10 11">
        <text>(R)-pantoate + NADP(+) = 2-dehydropantoate + NADPH + H(+)</text>
        <dbReference type="Rhea" id="RHEA:16233"/>
        <dbReference type="ChEBI" id="CHEBI:11561"/>
        <dbReference type="ChEBI" id="CHEBI:15378"/>
        <dbReference type="ChEBI" id="CHEBI:15980"/>
        <dbReference type="ChEBI" id="CHEBI:57783"/>
        <dbReference type="ChEBI" id="CHEBI:58349"/>
        <dbReference type="EC" id="1.1.1.169"/>
    </reaction>
</comment>
<dbReference type="InterPro" id="IPR050838">
    <property type="entry name" value="Ketopantoate_reductase"/>
</dbReference>
<dbReference type="GO" id="GO:0005737">
    <property type="term" value="C:cytoplasm"/>
    <property type="evidence" value="ECO:0007669"/>
    <property type="project" value="TreeGrafter"/>
</dbReference>
<organism evidence="14 15">
    <name type="scientific">Pontibacillus halophilus JSM 076056 = DSM 19796</name>
    <dbReference type="NCBI Taxonomy" id="1385510"/>
    <lineage>
        <taxon>Bacteria</taxon>
        <taxon>Bacillati</taxon>
        <taxon>Bacillota</taxon>
        <taxon>Bacilli</taxon>
        <taxon>Bacillales</taxon>
        <taxon>Bacillaceae</taxon>
        <taxon>Pontibacillus</taxon>
    </lineage>
</organism>
<gene>
    <name evidence="14" type="ORF">N781_12755</name>
</gene>
<dbReference type="InterPro" id="IPR003710">
    <property type="entry name" value="ApbA"/>
</dbReference>
<dbReference type="eggNOG" id="COG1893">
    <property type="taxonomic scope" value="Bacteria"/>
</dbReference>
<comment type="caution">
    <text evidence="14">The sequence shown here is derived from an EMBL/GenBank/DDBJ whole genome shotgun (WGS) entry which is preliminary data.</text>
</comment>
<dbReference type="AlphaFoldDB" id="A0A0A5IBQ3"/>
<dbReference type="InterPro" id="IPR013332">
    <property type="entry name" value="KPR_N"/>
</dbReference>
<reference evidence="14 15" key="1">
    <citation type="submission" date="2013-08" db="EMBL/GenBank/DDBJ databases">
        <authorList>
            <person name="Huang J."/>
            <person name="Wang G."/>
        </authorList>
    </citation>
    <scope>NUCLEOTIDE SEQUENCE [LARGE SCALE GENOMIC DNA]</scope>
    <source>
        <strain evidence="14 15">JSM 076056</strain>
    </source>
</reference>
<feature type="domain" description="Ketopantoate reductase N-terminal" evidence="12">
    <location>
        <begin position="3"/>
        <end position="144"/>
    </location>
</feature>
<dbReference type="OrthoDB" id="9800163at2"/>
<dbReference type="STRING" id="1385510.GCA_000425205_01220"/>
<feature type="domain" description="Ketopantoate reductase C-terminal" evidence="13">
    <location>
        <begin position="171"/>
        <end position="288"/>
    </location>
</feature>
<dbReference type="Gene3D" id="1.10.1040.10">
    <property type="entry name" value="N-(1-d-carboxylethyl)-l-norvaline Dehydrogenase, domain 2"/>
    <property type="match status" value="1"/>
</dbReference>
<dbReference type="InterPro" id="IPR013328">
    <property type="entry name" value="6PGD_dom2"/>
</dbReference>
<dbReference type="InterPro" id="IPR013752">
    <property type="entry name" value="KPA_reductase"/>
</dbReference>
<keyword evidence="6 11" id="KW-0566">Pantothenate biosynthesis</keyword>
<protein>
    <recommendedName>
        <fullName evidence="5 11">2-dehydropantoate 2-reductase</fullName>
        <ecNumber evidence="4 11">1.1.1.169</ecNumber>
    </recommendedName>
    <alternativeName>
        <fullName evidence="9 11">Ketopantoate reductase</fullName>
    </alternativeName>
</protein>
<comment type="similarity">
    <text evidence="3 11">Belongs to the ketopantoate reductase family.</text>
</comment>
<comment type="function">
    <text evidence="1 11">Catalyzes the NADPH-dependent reduction of ketopantoate into pantoic acid.</text>
</comment>
<dbReference type="Gene3D" id="3.40.50.720">
    <property type="entry name" value="NAD(P)-binding Rossmann-like Domain"/>
    <property type="match status" value="1"/>
</dbReference>
<evidence type="ECO:0000256" key="7">
    <source>
        <dbReference type="ARBA" id="ARBA00022857"/>
    </source>
</evidence>
<dbReference type="GO" id="GO:0015940">
    <property type="term" value="P:pantothenate biosynthetic process"/>
    <property type="evidence" value="ECO:0007669"/>
    <property type="project" value="UniProtKB-UniPathway"/>
</dbReference>
<proteinExistence type="inferred from homology"/>
<comment type="pathway">
    <text evidence="2 11">Cofactor biosynthesis; (R)-pantothenate biosynthesis; (R)-pantoate from 3-methyl-2-oxobutanoate: step 2/2.</text>
</comment>
<dbReference type="NCBIfam" id="TIGR00745">
    <property type="entry name" value="apbA_panE"/>
    <property type="match status" value="1"/>
</dbReference>
<dbReference type="EMBL" id="AVPE01000003">
    <property type="protein sequence ID" value="KGX93272.1"/>
    <property type="molecule type" value="Genomic_DNA"/>
</dbReference>
<evidence type="ECO:0000259" key="12">
    <source>
        <dbReference type="Pfam" id="PF02558"/>
    </source>
</evidence>
<dbReference type="PANTHER" id="PTHR43765">
    <property type="entry name" value="2-DEHYDROPANTOATE 2-REDUCTASE-RELATED"/>
    <property type="match status" value="1"/>
</dbReference>
<keyword evidence="7 11" id="KW-0521">NADP</keyword>
<evidence type="ECO:0000256" key="2">
    <source>
        <dbReference type="ARBA" id="ARBA00004994"/>
    </source>
</evidence>
<evidence type="ECO:0000256" key="9">
    <source>
        <dbReference type="ARBA" id="ARBA00032024"/>
    </source>
</evidence>
<evidence type="ECO:0000256" key="3">
    <source>
        <dbReference type="ARBA" id="ARBA00007870"/>
    </source>
</evidence>
<dbReference type="Pfam" id="PF08546">
    <property type="entry name" value="ApbA_C"/>
    <property type="match status" value="1"/>
</dbReference>
<dbReference type="SUPFAM" id="SSF51735">
    <property type="entry name" value="NAD(P)-binding Rossmann-fold domains"/>
    <property type="match status" value="1"/>
</dbReference>
<dbReference type="Proteomes" id="UP000030528">
    <property type="component" value="Unassembled WGS sequence"/>
</dbReference>
<evidence type="ECO:0000256" key="6">
    <source>
        <dbReference type="ARBA" id="ARBA00022655"/>
    </source>
</evidence>
<dbReference type="InterPro" id="IPR008927">
    <property type="entry name" value="6-PGluconate_DH-like_C_sf"/>
</dbReference>
<dbReference type="SUPFAM" id="SSF48179">
    <property type="entry name" value="6-phosphogluconate dehydrogenase C-terminal domain-like"/>
    <property type="match status" value="1"/>
</dbReference>
<name>A0A0A5IBQ3_9BACI</name>
<dbReference type="Pfam" id="PF02558">
    <property type="entry name" value="ApbA"/>
    <property type="match status" value="1"/>
</dbReference>
<dbReference type="GO" id="GO:0008677">
    <property type="term" value="F:2-dehydropantoate 2-reductase activity"/>
    <property type="evidence" value="ECO:0007669"/>
    <property type="project" value="UniProtKB-EC"/>
</dbReference>
<dbReference type="InterPro" id="IPR036291">
    <property type="entry name" value="NAD(P)-bd_dom_sf"/>
</dbReference>
<evidence type="ECO:0000313" key="14">
    <source>
        <dbReference type="EMBL" id="KGX93272.1"/>
    </source>
</evidence>
<evidence type="ECO:0000256" key="8">
    <source>
        <dbReference type="ARBA" id="ARBA00023002"/>
    </source>
</evidence>
<keyword evidence="15" id="KW-1185">Reference proteome</keyword>
<dbReference type="GO" id="GO:0050661">
    <property type="term" value="F:NADP binding"/>
    <property type="evidence" value="ECO:0007669"/>
    <property type="project" value="TreeGrafter"/>
</dbReference>